<gene>
    <name evidence="2" type="ORF">CLV74_1163</name>
</gene>
<evidence type="ECO:0000313" key="3">
    <source>
        <dbReference type="Proteomes" id="UP000238392"/>
    </source>
</evidence>
<keyword evidence="1" id="KW-1133">Transmembrane helix</keyword>
<evidence type="ECO:0008006" key="4">
    <source>
        <dbReference type="Google" id="ProtNLM"/>
    </source>
</evidence>
<organism evidence="2 3">
    <name type="scientific">Donghicola tyrosinivorans</name>
    <dbReference type="NCBI Taxonomy" id="1652492"/>
    <lineage>
        <taxon>Bacteria</taxon>
        <taxon>Pseudomonadati</taxon>
        <taxon>Pseudomonadota</taxon>
        <taxon>Alphaproteobacteria</taxon>
        <taxon>Rhodobacterales</taxon>
        <taxon>Roseobacteraceae</taxon>
        <taxon>Donghicola</taxon>
    </lineage>
</organism>
<keyword evidence="1" id="KW-0812">Transmembrane</keyword>
<dbReference type="AlphaFoldDB" id="A0A2T0WF61"/>
<evidence type="ECO:0000313" key="2">
    <source>
        <dbReference type="EMBL" id="PRY85349.1"/>
    </source>
</evidence>
<comment type="caution">
    <text evidence="2">The sequence shown here is derived from an EMBL/GenBank/DDBJ whole genome shotgun (WGS) entry which is preliminary data.</text>
</comment>
<dbReference type="Proteomes" id="UP000238392">
    <property type="component" value="Unassembled WGS sequence"/>
</dbReference>
<keyword evidence="1" id="KW-0472">Membrane</keyword>
<proteinExistence type="predicted"/>
<feature type="transmembrane region" description="Helical" evidence="1">
    <location>
        <begin position="22"/>
        <end position="41"/>
    </location>
</feature>
<accession>A0A2T0WF61</accession>
<evidence type="ECO:0000256" key="1">
    <source>
        <dbReference type="SAM" id="Phobius"/>
    </source>
</evidence>
<sequence>MKLNNIFTAFINDESGAVTVDWVVLAAATVGLGALIGTAIIDRAETLASDTGTYISTLKAPGAE</sequence>
<reference evidence="2 3" key="1">
    <citation type="submission" date="2018-03" db="EMBL/GenBank/DDBJ databases">
        <title>Genomic Encyclopedia of Archaeal and Bacterial Type Strains, Phase II (KMG-II): from individual species to whole genera.</title>
        <authorList>
            <person name="Goeker M."/>
        </authorList>
    </citation>
    <scope>NUCLEOTIDE SEQUENCE [LARGE SCALE GENOMIC DNA]</scope>
    <source>
        <strain evidence="2 3">DSM 100212</strain>
    </source>
</reference>
<dbReference type="EMBL" id="PVTQ01000016">
    <property type="protein sequence ID" value="PRY85349.1"/>
    <property type="molecule type" value="Genomic_DNA"/>
</dbReference>
<dbReference type="RefSeq" id="WP_106267539.1">
    <property type="nucleotide sequence ID" value="NZ_PVTQ01000016.1"/>
</dbReference>
<keyword evidence="3" id="KW-1185">Reference proteome</keyword>
<name>A0A2T0WF61_9RHOB</name>
<protein>
    <recommendedName>
        <fullName evidence="4">Flp pilus assembly pilin Flp</fullName>
    </recommendedName>
</protein>